<keyword evidence="6" id="KW-0472">Membrane</keyword>
<dbReference type="OrthoDB" id="9800654at2"/>
<evidence type="ECO:0000256" key="5">
    <source>
        <dbReference type="ARBA" id="ARBA00022967"/>
    </source>
</evidence>
<dbReference type="Gene3D" id="3.40.50.300">
    <property type="entry name" value="P-loop containing nucleotide triphosphate hydrolases"/>
    <property type="match status" value="1"/>
</dbReference>
<dbReference type="InterPro" id="IPR003439">
    <property type="entry name" value="ABC_transporter-like_ATP-bd"/>
</dbReference>
<dbReference type="InterPro" id="IPR003593">
    <property type="entry name" value="AAA+_ATPase"/>
</dbReference>
<evidence type="ECO:0000256" key="4">
    <source>
        <dbReference type="ARBA" id="ARBA00022840"/>
    </source>
</evidence>
<dbReference type="RefSeq" id="WP_149286188.1">
    <property type="nucleotide sequence ID" value="NZ_CP038437.2"/>
</dbReference>
<feature type="domain" description="ABC transporter" evidence="7">
    <location>
        <begin position="5"/>
        <end position="226"/>
    </location>
</feature>
<keyword evidence="1" id="KW-0813">Transport</keyword>
<dbReference type="SMART" id="SM00382">
    <property type="entry name" value="AAA"/>
    <property type="match status" value="1"/>
</dbReference>
<dbReference type="PROSITE" id="PS50893">
    <property type="entry name" value="ABC_TRANSPORTER_2"/>
    <property type="match status" value="1"/>
</dbReference>
<dbReference type="KEGG" id="hbh:E4T21_17075"/>
<reference evidence="8" key="1">
    <citation type="submission" date="2021-02" db="EMBL/GenBank/DDBJ databases">
        <title>Strain Y2R2, a novel species of the genus Halomonas.</title>
        <authorList>
            <person name="Huang H."/>
        </authorList>
    </citation>
    <scope>NUCLEOTIDE SEQUENCE</scope>
    <source>
        <strain evidence="8">Y2R2</strain>
    </source>
</reference>
<dbReference type="PANTHER" id="PTHR43499:SF1">
    <property type="entry name" value="ABC TRANSPORTER I FAMILY MEMBER 1"/>
    <property type="match status" value="1"/>
</dbReference>
<dbReference type="GO" id="GO:0005524">
    <property type="term" value="F:ATP binding"/>
    <property type="evidence" value="ECO:0007669"/>
    <property type="project" value="UniProtKB-KW"/>
</dbReference>
<dbReference type="GO" id="GO:0022857">
    <property type="term" value="F:transmembrane transporter activity"/>
    <property type="evidence" value="ECO:0007669"/>
    <property type="project" value="InterPro"/>
</dbReference>
<evidence type="ECO:0000256" key="3">
    <source>
        <dbReference type="ARBA" id="ARBA00022748"/>
    </source>
</evidence>
<dbReference type="SUPFAM" id="SSF52540">
    <property type="entry name" value="P-loop containing nucleoside triphosphate hydrolases"/>
    <property type="match status" value="1"/>
</dbReference>
<proteinExistence type="predicted"/>
<dbReference type="NCBIfam" id="TIGR01189">
    <property type="entry name" value="ccmA"/>
    <property type="match status" value="1"/>
</dbReference>
<keyword evidence="3" id="KW-0201">Cytochrome c-type biogenesis</keyword>
<keyword evidence="4" id="KW-0067">ATP-binding</keyword>
<accession>A0A5C1NIB9</accession>
<protein>
    <submittedName>
        <fullName evidence="8">Cytochrome c biogenesis heme-transporting ATPase CcmA</fullName>
    </submittedName>
</protein>
<evidence type="ECO:0000256" key="1">
    <source>
        <dbReference type="ARBA" id="ARBA00022448"/>
    </source>
</evidence>
<dbReference type="AlphaFoldDB" id="A0A5C1NIB9"/>
<dbReference type="GO" id="GO:0016887">
    <property type="term" value="F:ATP hydrolysis activity"/>
    <property type="evidence" value="ECO:0007669"/>
    <property type="project" value="InterPro"/>
</dbReference>
<keyword evidence="5" id="KW-1278">Translocase</keyword>
<dbReference type="Pfam" id="PF00005">
    <property type="entry name" value="ABC_tran"/>
    <property type="match status" value="1"/>
</dbReference>
<dbReference type="GO" id="GO:0017004">
    <property type="term" value="P:cytochrome complex assembly"/>
    <property type="evidence" value="ECO:0007669"/>
    <property type="project" value="UniProtKB-KW"/>
</dbReference>
<dbReference type="PANTHER" id="PTHR43499">
    <property type="entry name" value="ABC TRANSPORTER I FAMILY MEMBER 1"/>
    <property type="match status" value="1"/>
</dbReference>
<evidence type="ECO:0000313" key="9">
    <source>
        <dbReference type="Proteomes" id="UP000324285"/>
    </source>
</evidence>
<evidence type="ECO:0000256" key="6">
    <source>
        <dbReference type="ARBA" id="ARBA00023136"/>
    </source>
</evidence>
<evidence type="ECO:0000256" key="2">
    <source>
        <dbReference type="ARBA" id="ARBA00022741"/>
    </source>
</evidence>
<dbReference type="EMBL" id="CP038437">
    <property type="protein sequence ID" value="QEM83066.1"/>
    <property type="molecule type" value="Genomic_DNA"/>
</dbReference>
<evidence type="ECO:0000259" key="7">
    <source>
        <dbReference type="PROSITE" id="PS50893"/>
    </source>
</evidence>
<dbReference type="Proteomes" id="UP000324285">
    <property type="component" value="Chromosome"/>
</dbReference>
<dbReference type="NCBIfam" id="NF010061">
    <property type="entry name" value="PRK13538.1"/>
    <property type="match status" value="1"/>
</dbReference>
<keyword evidence="9" id="KW-1185">Reference proteome</keyword>
<sequence length="226" mass="24610">MSLCLEARQLACERDGRWLFHGLDLRLSDGEVLRVEGPNGSGKTTLLKILCGQVSDVEGEVLWQGKPLRRARAELLSNLLYIGHAPAIKKSLTALENLRWYQAMAAEPISMGACEQALERVGLSGFEDIPCGQLSAGQQRRVALARLELSPRALWVLDEPFTAIDVSGVAILEQRLVEHAHRGGAVLVTTHHALSNIPDLRRLHLGQYQGTCAPGGGRRHDATSSA</sequence>
<dbReference type="InterPro" id="IPR027417">
    <property type="entry name" value="P-loop_NTPase"/>
</dbReference>
<keyword evidence="2" id="KW-0547">Nucleotide-binding</keyword>
<name>A0A5C1NIB9_9GAMM</name>
<dbReference type="InterPro" id="IPR005895">
    <property type="entry name" value="ABC_transptr_haem_export_CcmA"/>
</dbReference>
<organism evidence="8 9">
    <name type="scientific">Halomonas binhaiensis</name>
    <dbReference type="NCBI Taxonomy" id="2562282"/>
    <lineage>
        <taxon>Bacteria</taxon>
        <taxon>Pseudomonadati</taxon>
        <taxon>Pseudomonadota</taxon>
        <taxon>Gammaproteobacteria</taxon>
        <taxon>Oceanospirillales</taxon>
        <taxon>Halomonadaceae</taxon>
        <taxon>Halomonas</taxon>
    </lineage>
</organism>
<evidence type="ECO:0000313" key="8">
    <source>
        <dbReference type="EMBL" id="QEM83066.1"/>
    </source>
</evidence>
<gene>
    <name evidence="8" type="primary">ccmA</name>
    <name evidence="8" type="ORF">E4T21_17075</name>
</gene>